<feature type="domain" description="Helitron helicase-like" evidence="1">
    <location>
        <begin position="20"/>
        <end position="120"/>
    </location>
</feature>
<organism evidence="2 3">
    <name type="scientific">Athelia psychrophila</name>
    <dbReference type="NCBI Taxonomy" id="1759441"/>
    <lineage>
        <taxon>Eukaryota</taxon>
        <taxon>Fungi</taxon>
        <taxon>Dikarya</taxon>
        <taxon>Basidiomycota</taxon>
        <taxon>Agaricomycotina</taxon>
        <taxon>Agaricomycetes</taxon>
        <taxon>Agaricomycetidae</taxon>
        <taxon>Atheliales</taxon>
        <taxon>Atheliaceae</taxon>
        <taxon>Athelia</taxon>
    </lineage>
</organism>
<evidence type="ECO:0000313" key="2">
    <source>
        <dbReference type="EMBL" id="KZP05533.1"/>
    </source>
</evidence>
<dbReference type="OrthoDB" id="3254930at2759"/>
<dbReference type="Proteomes" id="UP000076532">
    <property type="component" value="Unassembled WGS sequence"/>
</dbReference>
<accession>A0A167VZG6</accession>
<proteinExistence type="predicted"/>
<name>A0A167VZG6_9AGAM</name>
<evidence type="ECO:0000259" key="1">
    <source>
        <dbReference type="Pfam" id="PF14214"/>
    </source>
</evidence>
<dbReference type="Pfam" id="PF14214">
    <property type="entry name" value="Helitron_like_N"/>
    <property type="match status" value="1"/>
</dbReference>
<evidence type="ECO:0000313" key="3">
    <source>
        <dbReference type="Proteomes" id="UP000076532"/>
    </source>
</evidence>
<gene>
    <name evidence="2" type="ORF">FIBSPDRAFT_967195</name>
</gene>
<sequence length="138" mass="15743">MNHEQIMKSVITSFLTAGRKNFVSTAKHLADLDLNILEDLAQNLQAGQHISERSEQEQLCYKVMNKLDLVAYRVNGSATSKKFMRNEIWSLIEYLGAPSWFITFAPADVSHPLCLYFADTQTKFKPQIRLDDAVDLAY</sequence>
<reference evidence="2 3" key="1">
    <citation type="journal article" date="2016" name="Mol. Biol. Evol.">
        <title>Comparative Genomics of Early-Diverging Mushroom-Forming Fungi Provides Insights into the Origins of Lignocellulose Decay Capabilities.</title>
        <authorList>
            <person name="Nagy L.G."/>
            <person name="Riley R."/>
            <person name="Tritt A."/>
            <person name="Adam C."/>
            <person name="Daum C."/>
            <person name="Floudas D."/>
            <person name="Sun H."/>
            <person name="Yadav J.S."/>
            <person name="Pangilinan J."/>
            <person name="Larsson K.H."/>
            <person name="Matsuura K."/>
            <person name="Barry K."/>
            <person name="Labutti K."/>
            <person name="Kuo R."/>
            <person name="Ohm R.A."/>
            <person name="Bhattacharya S.S."/>
            <person name="Shirouzu T."/>
            <person name="Yoshinaga Y."/>
            <person name="Martin F.M."/>
            <person name="Grigoriev I.V."/>
            <person name="Hibbett D.S."/>
        </authorList>
    </citation>
    <scope>NUCLEOTIDE SEQUENCE [LARGE SCALE GENOMIC DNA]</scope>
    <source>
        <strain evidence="2 3">CBS 109695</strain>
    </source>
</reference>
<dbReference type="InterPro" id="IPR025476">
    <property type="entry name" value="Helitron_helicase-like"/>
</dbReference>
<dbReference type="EMBL" id="KV417833">
    <property type="protein sequence ID" value="KZP05533.1"/>
    <property type="molecule type" value="Genomic_DNA"/>
</dbReference>
<keyword evidence="3" id="KW-1185">Reference proteome</keyword>
<dbReference type="AlphaFoldDB" id="A0A167VZG6"/>
<protein>
    <recommendedName>
        <fullName evidence="1">Helitron helicase-like domain-containing protein</fullName>
    </recommendedName>
</protein>